<feature type="region of interest" description="Disordered" evidence="1">
    <location>
        <begin position="116"/>
        <end position="136"/>
    </location>
</feature>
<dbReference type="AlphaFoldDB" id="A0A2M9A4V0"/>
<organism evidence="2 3">
    <name type="scientific">Hallerella succinigenes</name>
    <dbReference type="NCBI Taxonomy" id="1896222"/>
    <lineage>
        <taxon>Bacteria</taxon>
        <taxon>Pseudomonadati</taxon>
        <taxon>Fibrobacterota</taxon>
        <taxon>Fibrobacteria</taxon>
        <taxon>Fibrobacterales</taxon>
        <taxon>Fibrobacteraceae</taxon>
        <taxon>Hallerella</taxon>
    </lineage>
</organism>
<accession>A0A2M9A4V0</accession>
<name>A0A2M9A4V0_9BACT</name>
<proteinExistence type="predicted"/>
<dbReference type="RefSeq" id="WP_100424793.1">
    <property type="nucleotide sequence ID" value="NZ_JAQXKX010000003.1"/>
</dbReference>
<evidence type="ECO:0000313" key="3">
    <source>
        <dbReference type="Proteomes" id="UP000231134"/>
    </source>
</evidence>
<dbReference type="EMBL" id="PGEX01000001">
    <property type="protein sequence ID" value="PJJ40740.1"/>
    <property type="molecule type" value="Genomic_DNA"/>
</dbReference>
<protein>
    <submittedName>
        <fullName evidence="2">Uncharacterized protein</fullName>
    </submittedName>
</protein>
<dbReference type="Proteomes" id="UP000231134">
    <property type="component" value="Unassembled WGS sequence"/>
</dbReference>
<evidence type="ECO:0000313" key="2">
    <source>
        <dbReference type="EMBL" id="PJJ40740.1"/>
    </source>
</evidence>
<keyword evidence="3" id="KW-1185">Reference proteome</keyword>
<gene>
    <name evidence="2" type="ORF">BGX16_0682</name>
</gene>
<dbReference type="OrthoDB" id="9791849at2"/>
<dbReference type="PROSITE" id="PS51257">
    <property type="entry name" value="PROKAR_LIPOPROTEIN"/>
    <property type="match status" value="1"/>
</dbReference>
<sequence>MRTSLVPFFFVGTFALLSACSGTKSAQQTMAEDRAYMYKEAYSAYIAAENKYLNLLFNIERMPEEEELWIMKRDQMRELEQLRDIMLQTRGELDESIQDWEKYLSELQKEVAKMNAPSKARFRNQDDLRTSPGELLPGEFAKDSIRKVQSRMRR</sequence>
<evidence type="ECO:0000256" key="1">
    <source>
        <dbReference type="SAM" id="MobiDB-lite"/>
    </source>
</evidence>
<comment type="caution">
    <text evidence="2">The sequence shown here is derived from an EMBL/GenBank/DDBJ whole genome shotgun (WGS) entry which is preliminary data.</text>
</comment>
<reference evidence="2 3" key="1">
    <citation type="submission" date="2017-11" db="EMBL/GenBank/DDBJ databases">
        <title>Animal gut microbial communities from fecal samples from Wisconsin, USA.</title>
        <authorList>
            <person name="Neumann A."/>
        </authorList>
    </citation>
    <scope>NUCLEOTIDE SEQUENCE [LARGE SCALE GENOMIC DNA]</scope>
    <source>
        <strain evidence="2 3">UWS3</strain>
    </source>
</reference>